<dbReference type="GO" id="GO:0006654">
    <property type="term" value="P:phosphatidic acid biosynthetic process"/>
    <property type="evidence" value="ECO:0007669"/>
    <property type="project" value="InterPro"/>
</dbReference>
<feature type="transmembrane region" description="Helical" evidence="24">
    <location>
        <begin position="105"/>
        <end position="126"/>
    </location>
</feature>
<dbReference type="PANTHER" id="PTHR34299:SF1">
    <property type="entry name" value="DIACYLGLYCEROL KINASE"/>
    <property type="match status" value="1"/>
</dbReference>
<keyword evidence="26" id="KW-1185">Reference proteome</keyword>
<evidence type="ECO:0000256" key="2">
    <source>
        <dbReference type="ARBA" id="ARBA00005967"/>
    </source>
</evidence>
<gene>
    <name evidence="25" type="ORF">H7A79_0162</name>
</gene>
<protein>
    <recommendedName>
        <fullName evidence="4 24">Diacylglycerol kinase</fullName>
        <ecNumber evidence="3 24">2.7.1.107</ecNumber>
    </recommendedName>
</protein>
<keyword evidence="8 24" id="KW-0808">Transferase</keyword>
<evidence type="ECO:0000256" key="5">
    <source>
        <dbReference type="ARBA" id="ARBA00022475"/>
    </source>
</evidence>
<dbReference type="Gene3D" id="1.10.287.3610">
    <property type="match status" value="1"/>
</dbReference>
<keyword evidence="13 22" id="KW-0067">ATP-binding</keyword>
<keyword evidence="9 24" id="KW-0812">Transmembrane</keyword>
<feature type="binding site" evidence="22">
    <location>
        <position position="18"/>
    </location>
    <ligand>
        <name>ATP</name>
        <dbReference type="ChEBI" id="CHEBI:30616"/>
    </ligand>
</feature>
<evidence type="ECO:0000256" key="7">
    <source>
        <dbReference type="ARBA" id="ARBA00022519"/>
    </source>
</evidence>
<dbReference type="CDD" id="cd14264">
    <property type="entry name" value="DAGK_IM"/>
    <property type="match status" value="1"/>
</dbReference>
<dbReference type="RefSeq" id="WP_187000768.1">
    <property type="nucleotide sequence ID" value="NZ_CP060414.2"/>
</dbReference>
<keyword evidence="12 24" id="KW-0418">Kinase</keyword>
<feature type="binding site" evidence="21">
    <location>
        <begin position="121"/>
        <end position="126"/>
    </location>
    <ligand>
        <name>substrate</name>
    </ligand>
</feature>
<evidence type="ECO:0000256" key="18">
    <source>
        <dbReference type="ARBA" id="ARBA00023209"/>
    </source>
</evidence>
<evidence type="ECO:0000256" key="13">
    <source>
        <dbReference type="ARBA" id="ARBA00022840"/>
    </source>
</evidence>
<evidence type="ECO:0000256" key="15">
    <source>
        <dbReference type="ARBA" id="ARBA00022989"/>
    </source>
</evidence>
<feature type="binding site" evidence="23">
    <location>
        <position position="37"/>
    </location>
    <ligand>
        <name>a divalent metal cation</name>
        <dbReference type="ChEBI" id="CHEBI:60240"/>
    </ligand>
</feature>
<evidence type="ECO:0000256" key="10">
    <source>
        <dbReference type="ARBA" id="ARBA00022723"/>
    </source>
</evidence>
<evidence type="ECO:0000256" key="16">
    <source>
        <dbReference type="ARBA" id="ARBA00023098"/>
    </source>
</evidence>
<dbReference type="InterPro" id="IPR036945">
    <property type="entry name" value="DAGK_sf"/>
</dbReference>
<dbReference type="AlphaFoldDB" id="A0A7H1MAB1"/>
<organism evidence="25 26">
    <name type="scientific">Neisseria musculi</name>
    <dbReference type="NCBI Taxonomy" id="1815583"/>
    <lineage>
        <taxon>Bacteria</taxon>
        <taxon>Pseudomonadati</taxon>
        <taxon>Pseudomonadota</taxon>
        <taxon>Betaproteobacteria</taxon>
        <taxon>Neisseriales</taxon>
        <taxon>Neisseriaceae</taxon>
        <taxon>Neisseria</taxon>
    </lineage>
</organism>
<keyword evidence="15 24" id="KW-1133">Transmembrane helix</keyword>
<evidence type="ECO:0000256" key="3">
    <source>
        <dbReference type="ARBA" id="ARBA00012133"/>
    </source>
</evidence>
<evidence type="ECO:0000256" key="6">
    <source>
        <dbReference type="ARBA" id="ARBA00022516"/>
    </source>
</evidence>
<keyword evidence="7 24" id="KW-0997">Cell inner membrane</keyword>
<keyword evidence="18" id="KW-0594">Phospholipid biosynthesis</keyword>
<evidence type="ECO:0000256" key="12">
    <source>
        <dbReference type="ARBA" id="ARBA00022777"/>
    </source>
</evidence>
<dbReference type="GO" id="GO:0004143">
    <property type="term" value="F:ATP-dependent diacylglycerol kinase activity"/>
    <property type="evidence" value="ECO:0007669"/>
    <property type="project" value="UniProtKB-EC"/>
</dbReference>
<keyword evidence="16 24" id="KW-0443">Lipid metabolism</keyword>
<dbReference type="Proteomes" id="UP000516412">
    <property type="component" value="Chromosome"/>
</dbReference>
<feature type="binding site" evidence="21">
    <location>
        <position position="64"/>
    </location>
    <ligand>
        <name>substrate</name>
    </ligand>
</feature>
<accession>A0A7H1MAB1</accession>
<feature type="binding site" evidence="23">
    <location>
        <position position="85"/>
    </location>
    <ligand>
        <name>a divalent metal cation</name>
        <dbReference type="ChEBI" id="CHEBI:60240"/>
    </ligand>
</feature>
<keyword evidence="19 24" id="KW-1208">Phospholipid metabolism</keyword>
<feature type="binding site" evidence="22">
    <location>
        <position position="25"/>
    </location>
    <ligand>
        <name>ATP</name>
        <dbReference type="ChEBI" id="CHEBI:30616"/>
    </ligand>
</feature>
<dbReference type="InterPro" id="IPR000829">
    <property type="entry name" value="DAGK"/>
</dbReference>
<dbReference type="GO" id="GO:0005524">
    <property type="term" value="F:ATP binding"/>
    <property type="evidence" value="ECO:0007669"/>
    <property type="project" value="UniProtKB-KW"/>
</dbReference>
<evidence type="ECO:0000256" key="1">
    <source>
        <dbReference type="ARBA" id="ARBA00004429"/>
    </source>
</evidence>
<comment type="cofactor">
    <cofactor evidence="23">
        <name>Mg(2+)</name>
        <dbReference type="ChEBI" id="CHEBI:18420"/>
    </cofactor>
    <text evidence="23">Mn(2+), Zn(2+), Cd(2+) and Co(2+) support activity to lesser extents.</text>
</comment>
<reference evidence="25" key="1">
    <citation type="submission" date="2024-06" db="EMBL/GenBank/DDBJ databases">
        <title>Complete Genome Sequence of mouse commensal type strain Neisseria musculi.</title>
        <authorList>
            <person name="Thapa E."/>
            <person name="Aluvathingal J."/>
            <person name="Nadendla S."/>
            <person name="Mehta A."/>
            <person name="Tettelin H."/>
            <person name="Weyand N.J."/>
        </authorList>
    </citation>
    <scope>NUCLEOTIDE SEQUENCE</scope>
    <source>
        <strain evidence="25">NW831</strain>
    </source>
</reference>
<name>A0A7H1MAB1_9NEIS</name>
<feature type="binding site" evidence="22">
    <location>
        <position position="85"/>
    </location>
    <ligand>
        <name>ATP</name>
        <dbReference type="ChEBI" id="CHEBI:30616"/>
    </ligand>
</feature>
<comment type="similarity">
    <text evidence="2 24">Belongs to the bacterial diacylglycerol kinase family.</text>
</comment>
<keyword evidence="11 22" id="KW-0547">Nucleotide-binding</keyword>
<evidence type="ECO:0000256" key="20">
    <source>
        <dbReference type="PIRSR" id="PIRSR600829-1"/>
    </source>
</evidence>
<dbReference type="GO" id="GO:0046872">
    <property type="term" value="F:metal ion binding"/>
    <property type="evidence" value="ECO:0007669"/>
    <property type="project" value="UniProtKB-KW"/>
</dbReference>
<feature type="binding site" evidence="21">
    <location>
        <position position="78"/>
    </location>
    <ligand>
        <name>substrate</name>
    </ligand>
</feature>
<feature type="binding site" evidence="22">
    <location>
        <position position="37"/>
    </location>
    <ligand>
        <name>ATP</name>
        <dbReference type="ChEBI" id="CHEBI:30616"/>
    </ligand>
</feature>
<keyword evidence="17 24" id="KW-0472">Membrane</keyword>
<evidence type="ECO:0000256" key="23">
    <source>
        <dbReference type="PIRSR" id="PIRSR600829-4"/>
    </source>
</evidence>
<keyword evidence="6" id="KW-0444">Lipid biosynthesis</keyword>
<evidence type="ECO:0000256" key="21">
    <source>
        <dbReference type="PIRSR" id="PIRSR600829-2"/>
    </source>
</evidence>
<evidence type="ECO:0000256" key="8">
    <source>
        <dbReference type="ARBA" id="ARBA00022679"/>
    </source>
</evidence>
<evidence type="ECO:0000256" key="17">
    <source>
        <dbReference type="ARBA" id="ARBA00023136"/>
    </source>
</evidence>
<keyword evidence="10 23" id="KW-0479">Metal-binding</keyword>
<proteinExistence type="inferred from homology"/>
<comment type="function">
    <text evidence="24">Catalyzes the ATP-dependent phosphorylation of sn-l,2-diacylglycerol (DAG) to phosphatidic acid. Involved in the recycling of diacylglycerol produced as a by-product during membrane-derived oligosaccharide (MDO) biosynthesis.</text>
</comment>
<feature type="binding site" evidence="22">
    <location>
        <begin position="103"/>
        <end position="104"/>
    </location>
    <ligand>
        <name>ATP</name>
        <dbReference type="ChEBI" id="CHEBI:30616"/>
    </ligand>
</feature>
<keyword evidence="14 23" id="KW-0460">Magnesium</keyword>
<evidence type="ECO:0000256" key="4">
    <source>
        <dbReference type="ARBA" id="ARBA00017575"/>
    </source>
</evidence>
<evidence type="ECO:0000256" key="11">
    <source>
        <dbReference type="ARBA" id="ARBA00022741"/>
    </source>
</evidence>
<evidence type="ECO:0000256" key="14">
    <source>
        <dbReference type="ARBA" id="ARBA00022842"/>
    </source>
</evidence>
<evidence type="ECO:0000313" key="25">
    <source>
        <dbReference type="EMBL" id="QNT58576.1"/>
    </source>
</evidence>
<sequence length="134" mass="14867">MTGQNYAEKMKGKRGIARIIRTAGYSLDGLRSVYRHESAFRQLLWLNTILVISAFVFDFSAVTRMVLVAASFLSLIVELFNTAVEAAADHASAARHEPAERAKDAGAAAQMLALALLALLWLMSLWREYGFNLF</sequence>
<comment type="subcellular location">
    <subcellularLocation>
        <location evidence="1 24">Cell inner membrane</location>
        <topology evidence="1 24">Multi-pass membrane protein</topology>
    </subcellularLocation>
</comment>
<evidence type="ECO:0000313" key="26">
    <source>
        <dbReference type="Proteomes" id="UP000516412"/>
    </source>
</evidence>
<dbReference type="EMBL" id="CP060414">
    <property type="protein sequence ID" value="QNT58576.1"/>
    <property type="molecule type" value="Genomic_DNA"/>
</dbReference>
<dbReference type="GO" id="GO:0005886">
    <property type="term" value="C:plasma membrane"/>
    <property type="evidence" value="ECO:0007669"/>
    <property type="project" value="UniProtKB-SubCell"/>
</dbReference>
<evidence type="ECO:0000256" key="24">
    <source>
        <dbReference type="RuleBase" id="RU363065"/>
    </source>
</evidence>
<dbReference type="InterPro" id="IPR033718">
    <property type="entry name" value="DAGK_prok"/>
</dbReference>
<feature type="binding site" evidence="21">
    <location>
        <position position="18"/>
    </location>
    <ligand>
        <name>substrate</name>
    </ligand>
</feature>
<dbReference type="Pfam" id="PF01219">
    <property type="entry name" value="DAGK_prokar"/>
    <property type="match status" value="1"/>
</dbReference>
<feature type="active site" description="Proton acceptor" evidence="20">
    <location>
        <position position="78"/>
    </location>
</feature>
<dbReference type="KEGG" id="nmus:H7A79_0162"/>
<evidence type="ECO:0000256" key="9">
    <source>
        <dbReference type="ARBA" id="ARBA00022692"/>
    </source>
</evidence>
<feature type="transmembrane region" description="Helical" evidence="24">
    <location>
        <begin position="66"/>
        <end position="84"/>
    </location>
</feature>
<dbReference type="PANTHER" id="PTHR34299">
    <property type="entry name" value="DIACYLGLYCEROL KINASE"/>
    <property type="match status" value="1"/>
</dbReference>
<evidence type="ECO:0000256" key="19">
    <source>
        <dbReference type="ARBA" id="ARBA00023264"/>
    </source>
</evidence>
<evidence type="ECO:0000256" key="22">
    <source>
        <dbReference type="PIRSR" id="PIRSR600829-3"/>
    </source>
</evidence>
<keyword evidence="5" id="KW-1003">Cell membrane</keyword>
<feature type="transmembrane region" description="Helical" evidence="24">
    <location>
        <begin position="43"/>
        <end position="60"/>
    </location>
</feature>
<dbReference type="EC" id="2.7.1.107" evidence="3 24"/>
<comment type="catalytic activity">
    <reaction evidence="24">
        <text>a 1,2-diacyl-sn-glycerol + ATP = a 1,2-diacyl-sn-glycero-3-phosphate + ADP + H(+)</text>
        <dbReference type="Rhea" id="RHEA:10272"/>
        <dbReference type="ChEBI" id="CHEBI:15378"/>
        <dbReference type="ChEBI" id="CHEBI:17815"/>
        <dbReference type="ChEBI" id="CHEBI:30616"/>
        <dbReference type="ChEBI" id="CHEBI:58608"/>
        <dbReference type="ChEBI" id="CHEBI:456216"/>
        <dbReference type="EC" id="2.7.1.107"/>
    </reaction>
</comment>